<feature type="domain" description="Major facilitator superfamily (MFS) profile" evidence="9">
    <location>
        <begin position="9"/>
        <end position="468"/>
    </location>
</feature>
<evidence type="ECO:0000256" key="8">
    <source>
        <dbReference type="SAM" id="Phobius"/>
    </source>
</evidence>
<dbReference type="Pfam" id="PF00083">
    <property type="entry name" value="Sugar_tr"/>
    <property type="match status" value="1"/>
</dbReference>
<feature type="transmembrane region" description="Helical" evidence="8">
    <location>
        <begin position="318"/>
        <end position="336"/>
    </location>
</feature>
<dbReference type="Proteomes" id="UP000799776">
    <property type="component" value="Unassembled WGS sequence"/>
</dbReference>
<dbReference type="InterPro" id="IPR020846">
    <property type="entry name" value="MFS_dom"/>
</dbReference>
<evidence type="ECO:0000256" key="7">
    <source>
        <dbReference type="RuleBase" id="RU003346"/>
    </source>
</evidence>
<evidence type="ECO:0000256" key="4">
    <source>
        <dbReference type="ARBA" id="ARBA00022692"/>
    </source>
</evidence>
<evidence type="ECO:0000256" key="1">
    <source>
        <dbReference type="ARBA" id="ARBA00004141"/>
    </source>
</evidence>
<comment type="similarity">
    <text evidence="2 7">Belongs to the major facilitator superfamily. Sugar transporter (TC 2.A.1.1) family.</text>
</comment>
<accession>A0A9P4HYW9</accession>
<dbReference type="PROSITE" id="PS50850">
    <property type="entry name" value="MFS"/>
    <property type="match status" value="1"/>
</dbReference>
<evidence type="ECO:0000256" key="5">
    <source>
        <dbReference type="ARBA" id="ARBA00022989"/>
    </source>
</evidence>
<keyword evidence="4 8" id="KW-0812">Transmembrane</keyword>
<proteinExistence type="inferred from homology"/>
<dbReference type="GO" id="GO:0016020">
    <property type="term" value="C:membrane"/>
    <property type="evidence" value="ECO:0007669"/>
    <property type="project" value="UniProtKB-SubCell"/>
</dbReference>
<dbReference type="PRINTS" id="PR00171">
    <property type="entry name" value="SUGRTRNSPORT"/>
</dbReference>
<feature type="transmembrane region" description="Helical" evidence="8">
    <location>
        <begin position="276"/>
        <end position="298"/>
    </location>
</feature>
<dbReference type="PANTHER" id="PTHR48022:SF43">
    <property type="entry name" value="QUINATE TRANSPORTER, PUTATIVE (AFU_ORTHOLOGUE AFUA_1G16230)-RELATED"/>
    <property type="match status" value="1"/>
</dbReference>
<evidence type="ECO:0000256" key="2">
    <source>
        <dbReference type="ARBA" id="ARBA00010992"/>
    </source>
</evidence>
<evidence type="ECO:0000313" key="10">
    <source>
        <dbReference type="EMBL" id="KAF2090389.1"/>
    </source>
</evidence>
<dbReference type="AlphaFoldDB" id="A0A9P4HYW9"/>
<evidence type="ECO:0000256" key="6">
    <source>
        <dbReference type="ARBA" id="ARBA00023136"/>
    </source>
</evidence>
<comment type="subcellular location">
    <subcellularLocation>
        <location evidence="1">Membrane</location>
        <topology evidence="1">Multi-pass membrane protein</topology>
    </subcellularLocation>
</comment>
<name>A0A9P4HYW9_9PEZI</name>
<keyword evidence="6 8" id="KW-0472">Membrane</keyword>
<feature type="transmembrane region" description="Helical" evidence="8">
    <location>
        <begin position="61"/>
        <end position="79"/>
    </location>
</feature>
<keyword evidence="11" id="KW-1185">Reference proteome</keyword>
<comment type="caution">
    <text evidence="10">The sequence shown here is derived from an EMBL/GenBank/DDBJ whole genome shotgun (WGS) entry which is preliminary data.</text>
</comment>
<sequence>MPSRHYILTILTVSTAGIPKGYDEGGFSASITLPSFKSDYNLLPAHWTSNPSGLANRSANITSLGVLGAAFGALALLFLNDRLGRLRAWRLAVLVWATGLIVQVFASGVYGVLLLGRVWSGLGAGGLTVAGPMFLSEVAGARTRGRVVGIYMVVLLTALSLGFFVNYGASLHMAATRMQYRLVQAVPLIPTGIAFLVSFALRDTPRWLISKDRCEAAKAELARLRGLDESDPDLLAEFDTIRSQSRIESESPNIAATPFWSITHEVFSTPTYRTRFLLVLTMHTVAQWSGGNGITYYITNIFSYAGISGSSTSLISSGAYGVVKLVFTIAFAWWFIDIVGRRRCFIAGLSLQLVAHIYMAVYMSQQPGSADNKTASNAAIASVFVYAVGWSIGLCTIPYIYGAEVFPTRIRSACYAVLMAVHWFFQFAVVRVTPNMFVSLDVWGAYVFWAAICAVGLVLLGLWAPETKGVPMEKMDLLFEGPWWRFWKAKLSLSDRKERWSGWSRQSHRNGVG</sequence>
<dbReference type="InterPro" id="IPR036259">
    <property type="entry name" value="MFS_trans_sf"/>
</dbReference>
<protein>
    <submittedName>
        <fullName evidence="10">General substrate transporter</fullName>
    </submittedName>
</protein>
<keyword evidence="5 8" id="KW-1133">Transmembrane helix</keyword>
<dbReference type="GO" id="GO:0005351">
    <property type="term" value="F:carbohydrate:proton symporter activity"/>
    <property type="evidence" value="ECO:0007669"/>
    <property type="project" value="TreeGrafter"/>
</dbReference>
<organism evidence="10 11">
    <name type="scientific">Saccharata proteae CBS 121410</name>
    <dbReference type="NCBI Taxonomy" id="1314787"/>
    <lineage>
        <taxon>Eukaryota</taxon>
        <taxon>Fungi</taxon>
        <taxon>Dikarya</taxon>
        <taxon>Ascomycota</taxon>
        <taxon>Pezizomycotina</taxon>
        <taxon>Dothideomycetes</taxon>
        <taxon>Dothideomycetes incertae sedis</taxon>
        <taxon>Botryosphaeriales</taxon>
        <taxon>Saccharataceae</taxon>
        <taxon>Saccharata</taxon>
    </lineage>
</organism>
<dbReference type="NCBIfam" id="TIGR00879">
    <property type="entry name" value="SP"/>
    <property type="match status" value="1"/>
</dbReference>
<dbReference type="OrthoDB" id="5296287at2759"/>
<dbReference type="InterPro" id="IPR050360">
    <property type="entry name" value="MFS_Sugar_Transporters"/>
</dbReference>
<dbReference type="InterPro" id="IPR005828">
    <property type="entry name" value="MFS_sugar_transport-like"/>
</dbReference>
<evidence type="ECO:0000256" key="3">
    <source>
        <dbReference type="ARBA" id="ARBA00022448"/>
    </source>
</evidence>
<keyword evidence="3 7" id="KW-0813">Transport</keyword>
<reference evidence="10" key="1">
    <citation type="journal article" date="2020" name="Stud. Mycol.">
        <title>101 Dothideomycetes genomes: a test case for predicting lifestyles and emergence of pathogens.</title>
        <authorList>
            <person name="Haridas S."/>
            <person name="Albert R."/>
            <person name="Binder M."/>
            <person name="Bloem J."/>
            <person name="Labutti K."/>
            <person name="Salamov A."/>
            <person name="Andreopoulos B."/>
            <person name="Baker S."/>
            <person name="Barry K."/>
            <person name="Bills G."/>
            <person name="Bluhm B."/>
            <person name="Cannon C."/>
            <person name="Castanera R."/>
            <person name="Culley D."/>
            <person name="Daum C."/>
            <person name="Ezra D."/>
            <person name="Gonzalez J."/>
            <person name="Henrissat B."/>
            <person name="Kuo A."/>
            <person name="Liang C."/>
            <person name="Lipzen A."/>
            <person name="Lutzoni F."/>
            <person name="Magnuson J."/>
            <person name="Mondo S."/>
            <person name="Nolan M."/>
            <person name="Ohm R."/>
            <person name="Pangilinan J."/>
            <person name="Park H.-J."/>
            <person name="Ramirez L."/>
            <person name="Alfaro M."/>
            <person name="Sun H."/>
            <person name="Tritt A."/>
            <person name="Yoshinaga Y."/>
            <person name="Zwiers L.-H."/>
            <person name="Turgeon B."/>
            <person name="Goodwin S."/>
            <person name="Spatafora J."/>
            <person name="Crous P."/>
            <person name="Grigoriev I."/>
        </authorList>
    </citation>
    <scope>NUCLEOTIDE SEQUENCE</scope>
    <source>
        <strain evidence="10">CBS 121410</strain>
    </source>
</reference>
<evidence type="ECO:0000313" key="11">
    <source>
        <dbReference type="Proteomes" id="UP000799776"/>
    </source>
</evidence>
<feature type="transmembrane region" description="Helical" evidence="8">
    <location>
        <begin position="446"/>
        <end position="465"/>
    </location>
</feature>
<dbReference type="Gene3D" id="1.20.1250.20">
    <property type="entry name" value="MFS general substrate transporter like domains"/>
    <property type="match status" value="1"/>
</dbReference>
<evidence type="ECO:0000259" key="9">
    <source>
        <dbReference type="PROSITE" id="PS50850"/>
    </source>
</evidence>
<feature type="transmembrane region" description="Helical" evidence="8">
    <location>
        <begin position="147"/>
        <end position="169"/>
    </location>
</feature>
<dbReference type="PANTHER" id="PTHR48022">
    <property type="entry name" value="PLASTIDIC GLUCOSE TRANSPORTER 4"/>
    <property type="match status" value="1"/>
</dbReference>
<feature type="transmembrane region" description="Helical" evidence="8">
    <location>
        <begin position="118"/>
        <end position="135"/>
    </location>
</feature>
<feature type="transmembrane region" description="Helical" evidence="8">
    <location>
        <begin position="91"/>
        <end position="112"/>
    </location>
</feature>
<dbReference type="EMBL" id="ML978713">
    <property type="protein sequence ID" value="KAF2090389.1"/>
    <property type="molecule type" value="Genomic_DNA"/>
</dbReference>
<feature type="transmembrane region" description="Helical" evidence="8">
    <location>
        <begin position="343"/>
        <end position="363"/>
    </location>
</feature>
<dbReference type="SUPFAM" id="SSF103473">
    <property type="entry name" value="MFS general substrate transporter"/>
    <property type="match status" value="1"/>
</dbReference>
<dbReference type="InterPro" id="IPR003663">
    <property type="entry name" value="Sugar/inositol_transpt"/>
</dbReference>
<feature type="transmembrane region" description="Helical" evidence="8">
    <location>
        <begin position="383"/>
        <end position="401"/>
    </location>
</feature>
<feature type="transmembrane region" description="Helical" evidence="8">
    <location>
        <begin position="181"/>
        <end position="201"/>
    </location>
</feature>
<gene>
    <name evidence="10" type="ORF">K490DRAFT_71976</name>
</gene>
<feature type="transmembrane region" description="Helical" evidence="8">
    <location>
        <begin position="413"/>
        <end position="434"/>
    </location>
</feature>